<feature type="signal peptide" evidence="1">
    <location>
        <begin position="1"/>
        <end position="26"/>
    </location>
</feature>
<keyword evidence="3" id="KW-1185">Reference proteome</keyword>
<comment type="caution">
    <text evidence="2">The sequence shown here is derived from an EMBL/GenBank/DDBJ whole genome shotgun (WGS) entry which is preliminary data.</text>
</comment>
<gene>
    <name evidence="2" type="ORF">AYJ05_10310</name>
</gene>
<evidence type="ECO:0000313" key="2">
    <source>
        <dbReference type="EMBL" id="OAH25782.1"/>
    </source>
</evidence>
<dbReference type="STRING" id="1705.CA21670_06565"/>
<evidence type="ECO:0000256" key="1">
    <source>
        <dbReference type="SAM" id="SignalP"/>
    </source>
</evidence>
<name>A0A177IAE6_9CORY</name>
<accession>A0A177IAE6</accession>
<evidence type="ECO:0000313" key="3">
    <source>
        <dbReference type="Proteomes" id="UP000076947"/>
    </source>
</evidence>
<feature type="chain" id="PRO_5038567343" description="Family 17 glucosidase" evidence="1">
    <location>
        <begin position="27"/>
        <end position="124"/>
    </location>
</feature>
<dbReference type="EMBL" id="LSTQ01000025">
    <property type="protein sequence ID" value="OAH25782.1"/>
    <property type="molecule type" value="Genomic_DNA"/>
</dbReference>
<organism evidence="2 3">
    <name type="scientific">Corynebacterium stationis</name>
    <dbReference type="NCBI Taxonomy" id="1705"/>
    <lineage>
        <taxon>Bacteria</taxon>
        <taxon>Bacillati</taxon>
        <taxon>Actinomycetota</taxon>
        <taxon>Actinomycetes</taxon>
        <taxon>Mycobacteriales</taxon>
        <taxon>Corynebacteriaceae</taxon>
        <taxon>Corynebacterium</taxon>
    </lineage>
</organism>
<reference evidence="3" key="1">
    <citation type="submission" date="2016-02" db="EMBL/GenBank/DDBJ databases">
        <authorList>
            <person name="Kaur G."/>
            <person name="Nair G.R."/>
            <person name="Mayilraj S."/>
        </authorList>
    </citation>
    <scope>NUCLEOTIDE SEQUENCE [LARGE SCALE GENOMIC DNA]</scope>
    <source>
        <strain evidence="3">GA-15</strain>
    </source>
</reference>
<dbReference type="RefSeq" id="WP_066840671.1">
    <property type="nucleotide sequence ID" value="NZ_CAPYLV010000014.1"/>
</dbReference>
<dbReference type="Proteomes" id="UP000076947">
    <property type="component" value="Unassembled WGS sequence"/>
</dbReference>
<protein>
    <recommendedName>
        <fullName evidence="4">Family 17 glucosidase</fullName>
    </recommendedName>
</protein>
<proteinExistence type="predicted"/>
<keyword evidence="1" id="KW-0732">Signal</keyword>
<dbReference type="AlphaFoldDB" id="A0A177IAE6"/>
<evidence type="ECO:0008006" key="4">
    <source>
        <dbReference type="Google" id="ProtNLM"/>
    </source>
</evidence>
<sequence length="124" mass="12819">MRTKLAAVITAAAVTLTPVSVATAHANPVEELSSEVQGADLSSKVDIEGFSSKLKVDDLSSTVRGGELSSDAKDEAENNPGHAALLDVVVAVGLWAILGSIYGSVIAPNLPDFNLYDIAPFLRG</sequence>